<dbReference type="GO" id="GO:0006811">
    <property type="term" value="P:monoatomic ion transport"/>
    <property type="evidence" value="ECO:0007669"/>
    <property type="project" value="UniProtKB-KW"/>
</dbReference>
<dbReference type="PANTHER" id="PTHR43298">
    <property type="entry name" value="MULTIDRUG RESISTANCE PROTEIN NORM-RELATED"/>
    <property type="match status" value="1"/>
</dbReference>
<dbReference type="GO" id="GO:0042910">
    <property type="term" value="F:xenobiotic transmembrane transporter activity"/>
    <property type="evidence" value="ECO:0007669"/>
    <property type="project" value="InterPro"/>
</dbReference>
<feature type="transmembrane region" description="Helical" evidence="10">
    <location>
        <begin position="237"/>
        <end position="256"/>
    </location>
</feature>
<evidence type="ECO:0000256" key="1">
    <source>
        <dbReference type="ARBA" id="ARBA00004429"/>
    </source>
</evidence>
<keyword evidence="7" id="KW-0406">Ion transport</keyword>
<dbReference type="NCBIfam" id="TIGR00797">
    <property type="entry name" value="matE"/>
    <property type="match status" value="1"/>
</dbReference>
<feature type="transmembrane region" description="Helical" evidence="10">
    <location>
        <begin position="192"/>
        <end position="216"/>
    </location>
</feature>
<comment type="caution">
    <text evidence="11">The sequence shown here is derived from an EMBL/GenBank/DDBJ whole genome shotgun (WGS) entry which is preliminary data.</text>
</comment>
<keyword evidence="12" id="KW-1185">Reference proteome</keyword>
<evidence type="ECO:0000256" key="3">
    <source>
        <dbReference type="ARBA" id="ARBA00022449"/>
    </source>
</evidence>
<feature type="transmembrane region" description="Helical" evidence="10">
    <location>
        <begin position="356"/>
        <end position="383"/>
    </location>
</feature>
<dbReference type="PANTHER" id="PTHR43298:SF2">
    <property type="entry name" value="FMN_FAD EXPORTER YEEO-RELATED"/>
    <property type="match status" value="1"/>
</dbReference>
<dbReference type="EMBL" id="JABEQF010000004">
    <property type="protein sequence ID" value="MBB2189653.1"/>
    <property type="molecule type" value="Genomic_DNA"/>
</dbReference>
<dbReference type="InterPro" id="IPR050222">
    <property type="entry name" value="MATE_MdtK"/>
</dbReference>
<evidence type="ECO:0000256" key="10">
    <source>
        <dbReference type="SAM" id="Phobius"/>
    </source>
</evidence>
<keyword evidence="6 10" id="KW-1133">Transmembrane helix</keyword>
<dbReference type="CDD" id="cd13131">
    <property type="entry name" value="MATE_NorM_like"/>
    <property type="match status" value="1"/>
</dbReference>
<feature type="transmembrane region" description="Helical" evidence="10">
    <location>
        <begin position="132"/>
        <end position="154"/>
    </location>
</feature>
<keyword evidence="4" id="KW-1003">Cell membrane</keyword>
<organism evidence="11 12">
    <name type="scientific">Gluconacetobacter azotocaptans</name>
    <dbReference type="NCBI Taxonomy" id="142834"/>
    <lineage>
        <taxon>Bacteria</taxon>
        <taxon>Pseudomonadati</taxon>
        <taxon>Pseudomonadota</taxon>
        <taxon>Alphaproteobacteria</taxon>
        <taxon>Acetobacterales</taxon>
        <taxon>Acetobacteraceae</taxon>
        <taxon>Gluconacetobacter</taxon>
    </lineage>
</organism>
<dbReference type="GO" id="GO:0005886">
    <property type="term" value="C:plasma membrane"/>
    <property type="evidence" value="ECO:0007669"/>
    <property type="project" value="UniProtKB-SubCell"/>
</dbReference>
<proteinExistence type="predicted"/>
<feature type="transmembrane region" description="Helical" evidence="10">
    <location>
        <begin position="313"/>
        <end position="336"/>
    </location>
</feature>
<name>A0A7W4JRM0_9PROT</name>
<evidence type="ECO:0000256" key="6">
    <source>
        <dbReference type="ARBA" id="ARBA00022989"/>
    </source>
</evidence>
<evidence type="ECO:0000256" key="8">
    <source>
        <dbReference type="ARBA" id="ARBA00023136"/>
    </source>
</evidence>
<gene>
    <name evidence="11" type="ORF">HLH34_06705</name>
</gene>
<reference evidence="11 12" key="1">
    <citation type="submission" date="2020-04" db="EMBL/GenBank/DDBJ databases">
        <title>Description of novel Gluconacetobacter.</title>
        <authorList>
            <person name="Sombolestani A."/>
        </authorList>
    </citation>
    <scope>NUCLEOTIDE SEQUENCE [LARGE SCALE GENOMIC DNA]</scope>
    <source>
        <strain evidence="11 12">LMG 21311</strain>
    </source>
</reference>
<feature type="transmembrane region" description="Helical" evidence="10">
    <location>
        <begin position="390"/>
        <end position="413"/>
    </location>
</feature>
<keyword evidence="5 10" id="KW-0812">Transmembrane</keyword>
<dbReference type="Pfam" id="PF01554">
    <property type="entry name" value="MatE"/>
    <property type="match status" value="2"/>
</dbReference>
<dbReference type="GO" id="GO:0015297">
    <property type="term" value="F:antiporter activity"/>
    <property type="evidence" value="ECO:0007669"/>
    <property type="project" value="UniProtKB-KW"/>
</dbReference>
<dbReference type="InterPro" id="IPR002528">
    <property type="entry name" value="MATE_fam"/>
</dbReference>
<protein>
    <recommendedName>
        <fullName evidence="9">Multidrug-efflux transporter</fullName>
    </recommendedName>
</protein>
<feature type="transmembrane region" description="Helical" evidence="10">
    <location>
        <begin position="92"/>
        <end position="112"/>
    </location>
</feature>
<comment type="subcellular location">
    <subcellularLocation>
        <location evidence="1">Cell inner membrane</location>
        <topology evidence="1">Multi-pass membrane protein</topology>
    </subcellularLocation>
</comment>
<dbReference type="InterPro" id="IPR048279">
    <property type="entry name" value="MdtK-like"/>
</dbReference>
<evidence type="ECO:0000313" key="12">
    <source>
        <dbReference type="Proteomes" id="UP000555756"/>
    </source>
</evidence>
<dbReference type="PIRSF" id="PIRSF006603">
    <property type="entry name" value="DinF"/>
    <property type="match status" value="1"/>
</dbReference>
<dbReference type="RefSeq" id="WP_183118825.1">
    <property type="nucleotide sequence ID" value="NZ_JABEQF010000004.1"/>
</dbReference>
<feature type="transmembrane region" description="Helical" evidence="10">
    <location>
        <begin position="419"/>
        <end position="439"/>
    </location>
</feature>
<sequence length="465" mass="47940">MLVPVSPPSEIRLLLRIAGPVALAQIAQMVMGVTDSVLLGGLGADALAIGGLSTTLFFTVLAVLQAMLGAGGVLIAQAVGRGDTDDIAPIHTMLLVLALLLCVPCLFILVQAGPLLRLMHEPDAVVGPVTAFVHILMWGVPPALLGTGVVNVVLPAVDAQGILLRVMPVVALANGLLNAALIHGLWGLPRLGLTGSALATVLTMWGAAFVLLGMVHGRPHLRGMLWPWRLRPGTMRLLLRLGLPMMASAGAEMMLFEVTSLQAALFGTHALAAHQVVLSVTSMTYMATMALGQAANVRVAFWTGAGQSARARHAARVAVGTSMLVMGTVSCLIYLFRAPIVGFYLDPAVAANHESIGIAMTGLLAAAILQVADGTQAVLGGVLRGRGDAVVPMVLAVAGYWGVGFPLGAWLAFHQSMGITGLWSGIAVALVAVSLMLGARAAWSLGDRWAGAGRAATPEASASRP</sequence>
<feature type="transmembrane region" description="Helical" evidence="10">
    <location>
        <begin position="276"/>
        <end position="301"/>
    </location>
</feature>
<dbReference type="AlphaFoldDB" id="A0A7W4JRM0"/>
<keyword evidence="2" id="KW-0813">Transport</keyword>
<keyword evidence="3" id="KW-0050">Antiport</keyword>
<evidence type="ECO:0000256" key="2">
    <source>
        <dbReference type="ARBA" id="ARBA00022448"/>
    </source>
</evidence>
<keyword evidence="8 10" id="KW-0472">Membrane</keyword>
<evidence type="ECO:0000256" key="7">
    <source>
        <dbReference type="ARBA" id="ARBA00023065"/>
    </source>
</evidence>
<feature type="transmembrane region" description="Helical" evidence="10">
    <location>
        <begin position="56"/>
        <end position="80"/>
    </location>
</feature>
<evidence type="ECO:0000256" key="4">
    <source>
        <dbReference type="ARBA" id="ARBA00022475"/>
    </source>
</evidence>
<evidence type="ECO:0000256" key="9">
    <source>
        <dbReference type="ARBA" id="ARBA00031636"/>
    </source>
</evidence>
<evidence type="ECO:0000313" key="11">
    <source>
        <dbReference type="EMBL" id="MBB2189653.1"/>
    </source>
</evidence>
<feature type="transmembrane region" description="Helical" evidence="10">
    <location>
        <begin position="166"/>
        <end position="186"/>
    </location>
</feature>
<dbReference type="Proteomes" id="UP000555756">
    <property type="component" value="Unassembled WGS sequence"/>
</dbReference>
<accession>A0A7W4JRM0</accession>
<evidence type="ECO:0000256" key="5">
    <source>
        <dbReference type="ARBA" id="ARBA00022692"/>
    </source>
</evidence>